<dbReference type="Proteomes" id="UP000192247">
    <property type="component" value="Unassembled WGS sequence"/>
</dbReference>
<proteinExistence type="predicted"/>
<dbReference type="InterPro" id="IPR006693">
    <property type="entry name" value="AB_hydrolase_lipase"/>
</dbReference>
<dbReference type="Pfam" id="PF04083">
    <property type="entry name" value="Abhydro_lipase"/>
    <property type="match status" value="1"/>
</dbReference>
<protein>
    <submittedName>
        <fullName evidence="3">Gastric triacylglycerol lipase-like</fullName>
    </submittedName>
</protein>
<accession>A0A1V9XBB3</accession>
<evidence type="ECO:0000313" key="4">
    <source>
        <dbReference type="Proteomes" id="UP000192247"/>
    </source>
</evidence>
<name>A0A1V9XBB3_9ACAR</name>
<dbReference type="InParanoid" id="A0A1V9XBB3"/>
<dbReference type="GO" id="GO:0006629">
    <property type="term" value="P:lipid metabolic process"/>
    <property type="evidence" value="ECO:0007669"/>
    <property type="project" value="InterPro"/>
</dbReference>
<dbReference type="Gene3D" id="3.40.50.1820">
    <property type="entry name" value="alpha/beta hydrolase"/>
    <property type="match status" value="1"/>
</dbReference>
<feature type="signal peptide" evidence="1">
    <location>
        <begin position="1"/>
        <end position="24"/>
    </location>
</feature>
<keyword evidence="4" id="KW-1185">Reference proteome</keyword>
<evidence type="ECO:0000256" key="1">
    <source>
        <dbReference type="SAM" id="SignalP"/>
    </source>
</evidence>
<dbReference type="EMBL" id="MNPL01016023">
    <property type="protein sequence ID" value="OQR70829.1"/>
    <property type="molecule type" value="Genomic_DNA"/>
</dbReference>
<sequence length="120" mass="13873">MRTRMYAKTLALPLLAIVSVVVDASPLVSSDPSTPTHYFGDYSSDLNFEPLEEDFLDDHYNSLHYLEFRAQDPDAYLNVTQIIKRWDYPVENHIITTKDGYILREYLAERLTTIFAHASN</sequence>
<dbReference type="AlphaFoldDB" id="A0A1V9XBB3"/>
<evidence type="ECO:0000259" key="2">
    <source>
        <dbReference type="Pfam" id="PF04083"/>
    </source>
</evidence>
<organism evidence="3 4">
    <name type="scientific">Tropilaelaps mercedesae</name>
    <dbReference type="NCBI Taxonomy" id="418985"/>
    <lineage>
        <taxon>Eukaryota</taxon>
        <taxon>Metazoa</taxon>
        <taxon>Ecdysozoa</taxon>
        <taxon>Arthropoda</taxon>
        <taxon>Chelicerata</taxon>
        <taxon>Arachnida</taxon>
        <taxon>Acari</taxon>
        <taxon>Parasitiformes</taxon>
        <taxon>Mesostigmata</taxon>
        <taxon>Gamasina</taxon>
        <taxon>Dermanyssoidea</taxon>
        <taxon>Laelapidae</taxon>
        <taxon>Tropilaelaps</taxon>
    </lineage>
</organism>
<dbReference type="InterPro" id="IPR029058">
    <property type="entry name" value="AB_hydrolase_fold"/>
</dbReference>
<feature type="chain" id="PRO_5012325429" evidence="1">
    <location>
        <begin position="25"/>
        <end position="120"/>
    </location>
</feature>
<keyword evidence="1" id="KW-0732">Signal</keyword>
<evidence type="ECO:0000313" key="3">
    <source>
        <dbReference type="EMBL" id="OQR70829.1"/>
    </source>
</evidence>
<comment type="caution">
    <text evidence="3">The sequence shown here is derived from an EMBL/GenBank/DDBJ whole genome shotgun (WGS) entry which is preliminary data.</text>
</comment>
<feature type="domain" description="Partial AB-hydrolase lipase" evidence="2">
    <location>
        <begin position="79"/>
        <end position="104"/>
    </location>
</feature>
<gene>
    <name evidence="3" type="ORF">BIW11_11375</name>
</gene>
<dbReference type="OrthoDB" id="9974421at2759"/>
<reference evidence="3 4" key="1">
    <citation type="journal article" date="2017" name="Gigascience">
        <title>Draft genome of the honey bee ectoparasitic mite, Tropilaelaps mercedesae, is shaped by the parasitic life history.</title>
        <authorList>
            <person name="Dong X."/>
            <person name="Armstrong S.D."/>
            <person name="Xia D."/>
            <person name="Makepeace B.L."/>
            <person name="Darby A.C."/>
            <person name="Kadowaki T."/>
        </authorList>
    </citation>
    <scope>NUCLEOTIDE SEQUENCE [LARGE SCALE GENOMIC DNA]</scope>
    <source>
        <strain evidence="3">Wuxi-XJTLU</strain>
    </source>
</reference>